<evidence type="ECO:0000259" key="3">
    <source>
        <dbReference type="Pfam" id="PF00725"/>
    </source>
</evidence>
<dbReference type="InterPro" id="IPR008927">
    <property type="entry name" value="6-PGluconate_DH-like_C_sf"/>
</dbReference>
<dbReference type="EMBL" id="CP031968">
    <property type="protein sequence ID" value="AXT48331.1"/>
    <property type="molecule type" value="Genomic_DNA"/>
</dbReference>
<dbReference type="InterPro" id="IPR006180">
    <property type="entry name" value="3-OHacyl-CoA_DH_CS"/>
</dbReference>
<dbReference type="Pfam" id="PF18321">
    <property type="entry name" value="3HCDH_RFF"/>
    <property type="match status" value="1"/>
</dbReference>
<dbReference type="Pfam" id="PF00725">
    <property type="entry name" value="3HCDH"/>
    <property type="match status" value="2"/>
</dbReference>
<evidence type="ECO:0000256" key="1">
    <source>
        <dbReference type="ARBA" id="ARBA00009463"/>
    </source>
</evidence>
<dbReference type="InterPro" id="IPR006108">
    <property type="entry name" value="3HC_DH_C"/>
</dbReference>
<proteinExistence type="inferred from homology"/>
<dbReference type="Gene3D" id="3.40.50.720">
    <property type="entry name" value="NAD(P)-binding Rossmann-like Domain"/>
    <property type="match status" value="1"/>
</dbReference>
<dbReference type="FunFam" id="3.40.50.720:FF:000009">
    <property type="entry name" value="Fatty oxidation complex, alpha subunit"/>
    <property type="match status" value="1"/>
</dbReference>
<dbReference type="PANTHER" id="PTHR48075:SF5">
    <property type="entry name" value="3-HYDROXYBUTYRYL-COA DEHYDROGENASE"/>
    <property type="match status" value="1"/>
</dbReference>
<keyword evidence="7" id="KW-1185">Reference proteome</keyword>
<dbReference type="NCBIfam" id="NF006124">
    <property type="entry name" value="PRK08268.1"/>
    <property type="match status" value="1"/>
</dbReference>
<dbReference type="PROSITE" id="PS00067">
    <property type="entry name" value="3HCDH"/>
    <property type="match status" value="1"/>
</dbReference>
<evidence type="ECO:0000259" key="4">
    <source>
        <dbReference type="Pfam" id="PF02737"/>
    </source>
</evidence>
<dbReference type="SUPFAM" id="SSF51735">
    <property type="entry name" value="NAD(P)-binding Rossmann-fold domains"/>
    <property type="match status" value="1"/>
</dbReference>
<dbReference type="Gene3D" id="1.10.1040.50">
    <property type="match status" value="1"/>
</dbReference>
<dbReference type="EC" id="1.1.1.35" evidence="6"/>
<sequence length="504" mass="52833">MQQDSEQRVAVIGAGAMGRGIAAVAAAAGHEVYLYDQDAGAAAAAPDVIAADWAGLVQRGKWSQSQLDAARRRLRPASCLEELADAALAIEAIVERQDAKQALLRQLDALLPATAILASNTSSLSITALAAGLRHPERVLGLHFFNPATRMKLVEVVSGLATAPALADRLCTLMRAWGKTPVPAASTPGFIVNRVARPFYAEALRLLQEGACAPATLDALLREAGGFAMGPLELMDLIGHDVNFAVTQSVFQAMQQDPRFRPSPLQQELVAAGRLGRKSGRGFYDYGQALPAADAAPSRPAPAVLRVHGGLGAAEPLLARLQAGGVRLEREPGPAQGWLSWDGLRLALSDGRSATRRAADSGHAGWAVFDLALDYASAQRLALAVADQAAPELAAQAEGVLQAAGLQVSRLDDAAGMAVLRTVAMLANEAADAVGQGVAAADSVDQAMCLGAAYPRGPLAWADRLGNEYVAQVLDALHAQYGDERYRVSPLLRRLALSGGRFHD</sequence>
<dbReference type="GO" id="GO:0006631">
    <property type="term" value="P:fatty acid metabolic process"/>
    <property type="evidence" value="ECO:0007669"/>
    <property type="project" value="InterPro"/>
</dbReference>
<protein>
    <submittedName>
        <fullName evidence="6">3-hydroxyacyl-CoA dehydrogenase</fullName>
        <ecNumber evidence="6">1.1.1.35</ecNumber>
    </submittedName>
</protein>
<feature type="domain" description="3-hydroxyacyl-CoA dehydrogenase NAD binding" evidence="4">
    <location>
        <begin position="9"/>
        <end position="184"/>
    </location>
</feature>
<evidence type="ECO:0000313" key="7">
    <source>
        <dbReference type="Proteomes" id="UP000259465"/>
    </source>
</evidence>
<dbReference type="AlphaFoldDB" id="A0AAD0RW96"/>
<evidence type="ECO:0000259" key="5">
    <source>
        <dbReference type="Pfam" id="PF18321"/>
    </source>
</evidence>
<dbReference type="GO" id="GO:0070403">
    <property type="term" value="F:NAD+ binding"/>
    <property type="evidence" value="ECO:0007669"/>
    <property type="project" value="InterPro"/>
</dbReference>
<dbReference type="Pfam" id="PF02737">
    <property type="entry name" value="3HCDH_N"/>
    <property type="match status" value="1"/>
</dbReference>
<gene>
    <name evidence="6" type="ORF">D1345_20135</name>
</gene>
<dbReference type="Gene3D" id="1.10.1040.10">
    <property type="entry name" value="N-(1-d-carboxylethyl)-l-norvaline Dehydrogenase, domain 2"/>
    <property type="match status" value="1"/>
</dbReference>
<evidence type="ECO:0000313" key="6">
    <source>
        <dbReference type="EMBL" id="AXT48331.1"/>
    </source>
</evidence>
<dbReference type="SUPFAM" id="SSF48179">
    <property type="entry name" value="6-phosphogluconate dehydrogenase C-terminal domain-like"/>
    <property type="match status" value="2"/>
</dbReference>
<dbReference type="GO" id="GO:0003857">
    <property type="term" value="F:(3S)-3-hydroxyacyl-CoA dehydrogenase (NAD+) activity"/>
    <property type="evidence" value="ECO:0007669"/>
    <property type="project" value="UniProtKB-EC"/>
</dbReference>
<dbReference type="InterPro" id="IPR041040">
    <property type="entry name" value="3HCDH_RFF"/>
</dbReference>
<dbReference type="InterPro" id="IPR013328">
    <property type="entry name" value="6PGD_dom2"/>
</dbReference>
<feature type="domain" description="3-hydroxyacyl-CoA dehydrogenase C-terminal" evidence="3">
    <location>
        <begin position="416"/>
        <end position="499"/>
    </location>
</feature>
<dbReference type="InterPro" id="IPR006176">
    <property type="entry name" value="3-OHacyl-CoA_DH_NAD-bd"/>
</dbReference>
<dbReference type="RefSeq" id="WP_043589729.1">
    <property type="nucleotide sequence ID" value="NZ_CP031968.1"/>
</dbReference>
<dbReference type="KEGG" id="crz:D1345_20135"/>
<feature type="domain" description="3-hydroxyacyl-CoA dehydrogenase C-terminal" evidence="3">
    <location>
        <begin position="189"/>
        <end position="286"/>
    </location>
</feature>
<dbReference type="Proteomes" id="UP000259465">
    <property type="component" value="Chromosome"/>
</dbReference>
<keyword evidence="2 6" id="KW-0560">Oxidoreductase</keyword>
<feature type="domain" description="3-hydroxybutyryl-CoA dehydrogenase reduced Rossmann-fold" evidence="5">
    <location>
        <begin position="346"/>
        <end position="414"/>
    </location>
</feature>
<organism evidence="6 7">
    <name type="scientific">Chromobacterium rhizoryzae</name>
    <dbReference type="NCBI Taxonomy" id="1778675"/>
    <lineage>
        <taxon>Bacteria</taxon>
        <taxon>Pseudomonadati</taxon>
        <taxon>Pseudomonadota</taxon>
        <taxon>Betaproteobacteria</taxon>
        <taxon>Neisseriales</taxon>
        <taxon>Chromobacteriaceae</taxon>
        <taxon>Chromobacterium</taxon>
    </lineage>
</organism>
<accession>A0AAD0RW96</accession>
<evidence type="ECO:0000256" key="2">
    <source>
        <dbReference type="ARBA" id="ARBA00023002"/>
    </source>
</evidence>
<dbReference type="InterPro" id="IPR036291">
    <property type="entry name" value="NAD(P)-bd_dom_sf"/>
</dbReference>
<reference evidence="6 7" key="1">
    <citation type="submission" date="2018-08" db="EMBL/GenBank/DDBJ databases">
        <title>Complete genome sequence of JP2-74.</title>
        <authorList>
            <person name="Wu L."/>
        </authorList>
    </citation>
    <scope>NUCLEOTIDE SEQUENCE [LARGE SCALE GENOMIC DNA]</scope>
    <source>
        <strain evidence="6 7">JP2-74</strain>
    </source>
</reference>
<comment type="similarity">
    <text evidence="1">Belongs to the 3-hydroxyacyl-CoA dehydrogenase family.</text>
</comment>
<dbReference type="PANTHER" id="PTHR48075">
    <property type="entry name" value="3-HYDROXYACYL-COA DEHYDROGENASE FAMILY PROTEIN"/>
    <property type="match status" value="1"/>
</dbReference>
<name>A0AAD0RW96_9NEIS</name>